<evidence type="ECO:0000313" key="18">
    <source>
        <dbReference type="Proteomes" id="UP001238603"/>
    </source>
</evidence>
<keyword evidence="7 12" id="KW-0798">TonB box</keyword>
<name>A0ABT7LGL4_9BURK</name>
<keyword evidence="3 11" id="KW-0813">Transport</keyword>
<keyword evidence="8 11" id="KW-0472">Membrane</keyword>
<comment type="caution">
    <text evidence="17">The sequence shown here is derived from an EMBL/GenBank/DDBJ whole genome shotgun (WGS) entry which is preliminary data.</text>
</comment>
<dbReference type="PANTHER" id="PTHR30069:SF29">
    <property type="entry name" value="HEMOGLOBIN AND HEMOGLOBIN-HAPTOGLOBIN-BINDING PROTEIN 1-RELATED"/>
    <property type="match status" value="1"/>
</dbReference>
<sequence length="778" mass="85109">MYVPSESSSPRFALRGLCLSLSLMGFASLALAQEAAPAPAPAASAPRAPAKPATPARPASPAPAEPRQTLEKVEVSGGASDDATRRASSAAKIVIGREEIEKFGDNSLGEVMKRLPGVTTGGRPGRGGEIRMRGMGGGFTQILVNGERMPPGFSLDQLPPEQVERIEIMRAPTAEFGARAIAGTINVVLREAYQRKVNDLRAGLTIERSQVNPNLSWQRNDKLDDAGSSYNLAVNAGQMKHVDDQNGRTVAEDLHGGPTRVLTTSGSGTDERKMLNATGRVQWRLGEGESFALQPFLSLNKGSSSSQQRQSGDRSDGRPLPYDSAQTDGTSEFKMLRLNTQLQKKLDADTRLDLRAGLGRALMDSHTLRQEFAGSVGTRTQEDTVSGHDSNWSLMAKASRQLENEHSLVGGLEAESQTRHQTRVSLQNGLPRPELADFGDNISASVRRFAAYGQDEWSMGPHWSFYAGLRWEGIETKSDAANYAVSNKSSVWTPLLHAVWKPEEKSRNQVRMSLTRSYRSPQLQDLIARPSINSEYPCPADGLCGPNAVQYADRSGNPDLRPEMATGLEVAFERYLVKGGLLSANFFYRHINDLIRTETRLETVSWANVPRWVARPQNIGSAKTFGVELEAKFRLDEFVDEALPINLRSNLSLFSSSVDGIPGPNNRIDSQPKATANIGFDYKLRALPLTLAAGLNWTPGGTLQQTLIQQSVTPTKRVIDASATWAIDRDTQLRLSASNLAPLDYNTSTIITTADNRITTDNLGRSFTVWQLRWEKKL</sequence>
<organism evidence="17 18">
    <name type="scientific">Roseateles subflavus</name>
    <dbReference type="NCBI Taxonomy" id="3053353"/>
    <lineage>
        <taxon>Bacteria</taxon>
        <taxon>Pseudomonadati</taxon>
        <taxon>Pseudomonadota</taxon>
        <taxon>Betaproteobacteria</taxon>
        <taxon>Burkholderiales</taxon>
        <taxon>Sphaerotilaceae</taxon>
        <taxon>Roseateles</taxon>
    </lineage>
</organism>
<keyword evidence="18" id="KW-1185">Reference proteome</keyword>
<evidence type="ECO:0000256" key="7">
    <source>
        <dbReference type="ARBA" id="ARBA00023077"/>
    </source>
</evidence>
<dbReference type="Proteomes" id="UP001238603">
    <property type="component" value="Unassembled WGS sequence"/>
</dbReference>
<dbReference type="InterPro" id="IPR012910">
    <property type="entry name" value="Plug_dom"/>
</dbReference>
<feature type="domain" description="TonB-dependent receptor plug" evidence="16">
    <location>
        <begin position="86"/>
        <end position="184"/>
    </location>
</feature>
<evidence type="ECO:0000259" key="16">
    <source>
        <dbReference type="Pfam" id="PF07715"/>
    </source>
</evidence>
<evidence type="ECO:0000256" key="5">
    <source>
        <dbReference type="ARBA" id="ARBA00022692"/>
    </source>
</evidence>
<evidence type="ECO:0000259" key="15">
    <source>
        <dbReference type="Pfam" id="PF00593"/>
    </source>
</evidence>
<dbReference type="InterPro" id="IPR036942">
    <property type="entry name" value="Beta-barrel_TonB_sf"/>
</dbReference>
<keyword evidence="9 17" id="KW-0675">Receptor</keyword>
<evidence type="ECO:0000256" key="13">
    <source>
        <dbReference type="SAM" id="MobiDB-lite"/>
    </source>
</evidence>
<evidence type="ECO:0000313" key="17">
    <source>
        <dbReference type="EMBL" id="MDL5031999.1"/>
    </source>
</evidence>
<dbReference type="EMBL" id="JASVDS010000002">
    <property type="protein sequence ID" value="MDL5031999.1"/>
    <property type="molecule type" value="Genomic_DNA"/>
</dbReference>
<feature type="region of interest" description="Disordered" evidence="13">
    <location>
        <begin position="250"/>
        <end position="272"/>
    </location>
</feature>
<comment type="subcellular location">
    <subcellularLocation>
        <location evidence="1 11">Cell outer membrane</location>
        <topology evidence="1 11">Multi-pass membrane protein</topology>
    </subcellularLocation>
</comment>
<dbReference type="InterPro" id="IPR000531">
    <property type="entry name" value="Beta-barrel_TonB"/>
</dbReference>
<feature type="region of interest" description="Disordered" evidence="13">
    <location>
        <begin position="35"/>
        <end position="89"/>
    </location>
</feature>
<keyword evidence="4 11" id="KW-1134">Transmembrane beta strand</keyword>
<dbReference type="PROSITE" id="PS52016">
    <property type="entry name" value="TONB_DEPENDENT_REC_3"/>
    <property type="match status" value="1"/>
</dbReference>
<dbReference type="CDD" id="cd01347">
    <property type="entry name" value="ligand_gated_channel"/>
    <property type="match status" value="1"/>
</dbReference>
<dbReference type="InterPro" id="IPR039426">
    <property type="entry name" value="TonB-dep_rcpt-like"/>
</dbReference>
<evidence type="ECO:0000256" key="10">
    <source>
        <dbReference type="ARBA" id="ARBA00023237"/>
    </source>
</evidence>
<evidence type="ECO:0000256" key="1">
    <source>
        <dbReference type="ARBA" id="ARBA00004571"/>
    </source>
</evidence>
<dbReference type="SUPFAM" id="SSF56935">
    <property type="entry name" value="Porins"/>
    <property type="match status" value="1"/>
</dbReference>
<feature type="compositionally biased region" description="Low complexity" evidence="13">
    <location>
        <begin position="35"/>
        <end position="57"/>
    </location>
</feature>
<accession>A0ABT7LGL4</accession>
<reference evidence="17 18" key="1">
    <citation type="submission" date="2023-06" db="EMBL/GenBank/DDBJ databases">
        <title>Pelomonas sp. APW6 16S ribosomal RNA gene genome sequencing and assembly.</title>
        <authorList>
            <person name="Woo H."/>
        </authorList>
    </citation>
    <scope>NUCLEOTIDE SEQUENCE [LARGE SCALE GENOMIC DNA]</scope>
    <source>
        <strain evidence="17 18">APW6</strain>
    </source>
</reference>
<dbReference type="RefSeq" id="WP_285982103.1">
    <property type="nucleotide sequence ID" value="NZ_JASVDS010000002.1"/>
</dbReference>
<dbReference type="Pfam" id="PF00593">
    <property type="entry name" value="TonB_dep_Rec_b-barrel"/>
    <property type="match status" value="1"/>
</dbReference>
<evidence type="ECO:0000256" key="8">
    <source>
        <dbReference type="ARBA" id="ARBA00023136"/>
    </source>
</evidence>
<dbReference type="Gene3D" id="2.40.170.20">
    <property type="entry name" value="TonB-dependent receptor, beta-barrel domain"/>
    <property type="match status" value="1"/>
</dbReference>
<keyword evidence="5 11" id="KW-0812">Transmembrane</keyword>
<evidence type="ECO:0000256" key="2">
    <source>
        <dbReference type="ARBA" id="ARBA00009810"/>
    </source>
</evidence>
<evidence type="ECO:0000256" key="9">
    <source>
        <dbReference type="ARBA" id="ARBA00023170"/>
    </source>
</evidence>
<keyword evidence="10 11" id="KW-0998">Cell outer membrane</keyword>
<evidence type="ECO:0000256" key="12">
    <source>
        <dbReference type="RuleBase" id="RU003357"/>
    </source>
</evidence>
<comment type="similarity">
    <text evidence="2 11 12">Belongs to the TonB-dependent receptor family.</text>
</comment>
<evidence type="ECO:0000256" key="3">
    <source>
        <dbReference type="ARBA" id="ARBA00022448"/>
    </source>
</evidence>
<evidence type="ECO:0000256" key="14">
    <source>
        <dbReference type="SAM" id="SignalP"/>
    </source>
</evidence>
<dbReference type="InterPro" id="IPR037066">
    <property type="entry name" value="Plug_dom_sf"/>
</dbReference>
<evidence type="ECO:0000256" key="6">
    <source>
        <dbReference type="ARBA" id="ARBA00022729"/>
    </source>
</evidence>
<dbReference type="PANTHER" id="PTHR30069">
    <property type="entry name" value="TONB-DEPENDENT OUTER MEMBRANE RECEPTOR"/>
    <property type="match status" value="1"/>
</dbReference>
<evidence type="ECO:0000256" key="4">
    <source>
        <dbReference type="ARBA" id="ARBA00022452"/>
    </source>
</evidence>
<gene>
    <name evidence="17" type="ORF">QRD43_08755</name>
</gene>
<feature type="domain" description="TonB-dependent receptor-like beta-barrel" evidence="15">
    <location>
        <begin position="308"/>
        <end position="740"/>
    </location>
</feature>
<proteinExistence type="inferred from homology"/>
<dbReference type="Gene3D" id="2.170.130.10">
    <property type="entry name" value="TonB-dependent receptor, plug domain"/>
    <property type="match status" value="1"/>
</dbReference>
<keyword evidence="6 14" id="KW-0732">Signal</keyword>
<feature type="signal peptide" evidence="14">
    <location>
        <begin position="1"/>
        <end position="32"/>
    </location>
</feature>
<feature type="chain" id="PRO_5046115917" evidence="14">
    <location>
        <begin position="33"/>
        <end position="778"/>
    </location>
</feature>
<protein>
    <submittedName>
        <fullName evidence="17">TonB-dependent receptor</fullName>
    </submittedName>
</protein>
<evidence type="ECO:0000256" key="11">
    <source>
        <dbReference type="PROSITE-ProRule" id="PRU01360"/>
    </source>
</evidence>
<feature type="region of interest" description="Disordered" evidence="13">
    <location>
        <begin position="299"/>
        <end position="331"/>
    </location>
</feature>
<dbReference type="Pfam" id="PF07715">
    <property type="entry name" value="Plug"/>
    <property type="match status" value="1"/>
</dbReference>